<dbReference type="EMBL" id="DXFZ01000115">
    <property type="protein sequence ID" value="HIW96746.1"/>
    <property type="molecule type" value="Genomic_DNA"/>
</dbReference>
<dbReference type="InterPro" id="IPR027417">
    <property type="entry name" value="P-loop_NTPase"/>
</dbReference>
<dbReference type="GO" id="GO:0016887">
    <property type="term" value="F:ATP hydrolysis activity"/>
    <property type="evidence" value="ECO:0007669"/>
    <property type="project" value="InterPro"/>
</dbReference>
<accession>A0A9D1S1T8</accession>
<evidence type="ECO:0000256" key="2">
    <source>
        <dbReference type="ARBA" id="ARBA00022840"/>
    </source>
</evidence>
<evidence type="ECO:0000259" key="3">
    <source>
        <dbReference type="PROSITE" id="PS50893"/>
    </source>
</evidence>
<dbReference type="Pfam" id="PF00005">
    <property type="entry name" value="ABC_tran"/>
    <property type="match status" value="1"/>
</dbReference>
<evidence type="ECO:0000313" key="5">
    <source>
        <dbReference type="Proteomes" id="UP000824189"/>
    </source>
</evidence>
<evidence type="ECO:0000313" key="4">
    <source>
        <dbReference type="EMBL" id="HIW96746.1"/>
    </source>
</evidence>
<dbReference type="PROSITE" id="PS50893">
    <property type="entry name" value="ABC_TRANSPORTER_2"/>
    <property type="match status" value="1"/>
</dbReference>
<dbReference type="PANTHER" id="PTHR43158">
    <property type="entry name" value="SKFA PEPTIDE EXPORT ATP-BINDING PROTEIN SKFE"/>
    <property type="match status" value="1"/>
</dbReference>
<feature type="domain" description="ABC transporter" evidence="3">
    <location>
        <begin position="3"/>
        <end position="211"/>
    </location>
</feature>
<evidence type="ECO:0000256" key="1">
    <source>
        <dbReference type="ARBA" id="ARBA00022741"/>
    </source>
</evidence>
<comment type="caution">
    <text evidence="4">The sequence shown here is derived from an EMBL/GenBank/DDBJ whole genome shotgun (WGS) entry which is preliminary data.</text>
</comment>
<dbReference type="PANTHER" id="PTHR43158:SF2">
    <property type="entry name" value="SKFA PEPTIDE EXPORT ATP-BINDING PROTEIN SKFE"/>
    <property type="match status" value="1"/>
</dbReference>
<organism evidence="4 5">
    <name type="scientific">Candidatus Corynebacterium gallistercoris</name>
    <dbReference type="NCBI Taxonomy" id="2838530"/>
    <lineage>
        <taxon>Bacteria</taxon>
        <taxon>Bacillati</taxon>
        <taxon>Actinomycetota</taxon>
        <taxon>Actinomycetes</taxon>
        <taxon>Mycobacteriales</taxon>
        <taxon>Corynebacteriaceae</taxon>
        <taxon>Corynebacterium</taxon>
    </lineage>
</organism>
<dbReference type="InterPro" id="IPR003593">
    <property type="entry name" value="AAA+_ATPase"/>
</dbReference>
<proteinExistence type="predicted"/>
<dbReference type="Gene3D" id="3.40.50.300">
    <property type="entry name" value="P-loop containing nucleotide triphosphate hydrolases"/>
    <property type="match status" value="1"/>
</dbReference>
<sequence length="212" mass="22931">MHKHFPILTSATVGRDGIPLIEGVNLEAQPGRTTRLVGKNGVGKTTLLHSILGFLPLLDGERSAALGKPGSAHHQRQFGYMPSAVPRLPSLTVPQWLDALSAGFSVERSTVQDKWDSLGGRTLPSTLMGQLSSGNLRKALFVGACAIDRELLILDEPFDEVDIEGQQRMAEIIEAQRTAGAFTLIVSHRAVDHLITIDQTLEITHGSLRTLS</sequence>
<name>A0A9D1S1T8_9CORY</name>
<keyword evidence="2 4" id="KW-0067">ATP-binding</keyword>
<dbReference type="SUPFAM" id="SSF52540">
    <property type="entry name" value="P-loop containing nucleoside triphosphate hydrolases"/>
    <property type="match status" value="1"/>
</dbReference>
<gene>
    <name evidence="4" type="ORF">H9867_09770</name>
</gene>
<dbReference type="InterPro" id="IPR003439">
    <property type="entry name" value="ABC_transporter-like_ATP-bd"/>
</dbReference>
<keyword evidence="1" id="KW-0547">Nucleotide-binding</keyword>
<reference evidence="4" key="1">
    <citation type="journal article" date="2021" name="PeerJ">
        <title>Extensive microbial diversity within the chicken gut microbiome revealed by metagenomics and culture.</title>
        <authorList>
            <person name="Gilroy R."/>
            <person name="Ravi A."/>
            <person name="Getino M."/>
            <person name="Pursley I."/>
            <person name="Horton D.L."/>
            <person name="Alikhan N.F."/>
            <person name="Baker D."/>
            <person name="Gharbi K."/>
            <person name="Hall N."/>
            <person name="Watson M."/>
            <person name="Adriaenssens E.M."/>
            <person name="Foster-Nyarko E."/>
            <person name="Jarju S."/>
            <person name="Secka A."/>
            <person name="Antonio M."/>
            <person name="Oren A."/>
            <person name="Chaudhuri R.R."/>
            <person name="La Ragione R."/>
            <person name="Hildebrand F."/>
            <person name="Pallen M.J."/>
        </authorList>
    </citation>
    <scope>NUCLEOTIDE SEQUENCE</scope>
    <source>
        <strain evidence="4">4376</strain>
    </source>
</reference>
<dbReference type="SMART" id="SM00382">
    <property type="entry name" value="AAA"/>
    <property type="match status" value="1"/>
</dbReference>
<dbReference type="GO" id="GO:0005524">
    <property type="term" value="F:ATP binding"/>
    <property type="evidence" value="ECO:0007669"/>
    <property type="project" value="UniProtKB-KW"/>
</dbReference>
<dbReference type="AlphaFoldDB" id="A0A9D1S1T8"/>
<dbReference type="Proteomes" id="UP000824189">
    <property type="component" value="Unassembled WGS sequence"/>
</dbReference>
<protein>
    <submittedName>
        <fullName evidence="4">ATP-binding cassette domain-containing protein</fullName>
    </submittedName>
</protein>
<reference evidence="4" key="2">
    <citation type="submission" date="2021-04" db="EMBL/GenBank/DDBJ databases">
        <authorList>
            <person name="Gilroy R."/>
        </authorList>
    </citation>
    <scope>NUCLEOTIDE SEQUENCE</scope>
    <source>
        <strain evidence="4">4376</strain>
    </source>
</reference>